<keyword evidence="1" id="KW-1133">Transmembrane helix</keyword>
<dbReference type="Pfam" id="PF10693">
    <property type="entry name" value="DUF2499"/>
    <property type="match status" value="1"/>
</dbReference>
<dbReference type="OrthoDB" id="594421at2"/>
<evidence type="ECO:0008006" key="4">
    <source>
        <dbReference type="Google" id="ProtNLM"/>
    </source>
</evidence>
<dbReference type="Pfam" id="PF12159">
    <property type="entry name" value="DUF3593"/>
    <property type="match status" value="1"/>
</dbReference>
<sequence length="223" mass="25142">MLLSIPTWIVHISSMAEWGMAIFLLYRYGKIIHRSDVRQFALLMIPHWAGGLCVLAFHTTGDSVSFLLDASKVINFFGSTSLLYASLQIIKQAKKLSSAAYAALFLLLPLLGNDKALQDLIINGIFQLSSMIYLAFLVSLLFLYRQDKTVFSKLTIFGFWFVLFFVSFTLVCMYFAIHVRGYATLSHDDLLHGLAESFLSISNLMIVLGIQQKLKEAKAIRLL</sequence>
<feature type="transmembrane region" description="Helical" evidence="1">
    <location>
        <begin position="6"/>
        <end position="28"/>
    </location>
</feature>
<protein>
    <recommendedName>
        <fullName evidence="4">DUF3593 domain-containing protein</fullName>
    </recommendedName>
</protein>
<dbReference type="PANTHER" id="PTHR35473:SF3">
    <property type="entry name" value="1-ACYL-SN-GLYCEROL-3-PHOSPHATE ACYLTRANSFERASE"/>
    <property type="match status" value="1"/>
</dbReference>
<dbReference type="HOGENOM" id="CLU_1169024_0_0_10"/>
<reference evidence="2 3" key="1">
    <citation type="submission" date="2008-06" db="EMBL/GenBank/DDBJ databases">
        <title>Complete sequence of Chloroherpeton thalassium ATCC 35110.</title>
        <authorList>
            <consortium name="US DOE Joint Genome Institute"/>
            <person name="Lucas S."/>
            <person name="Copeland A."/>
            <person name="Lapidus A."/>
            <person name="Glavina del Rio T."/>
            <person name="Dalin E."/>
            <person name="Tice H."/>
            <person name="Bruce D."/>
            <person name="Goodwin L."/>
            <person name="Pitluck S."/>
            <person name="Schmutz J."/>
            <person name="Larimer F."/>
            <person name="Land M."/>
            <person name="Hauser L."/>
            <person name="Kyrpides N."/>
            <person name="Mikhailova N."/>
            <person name="Liu Z."/>
            <person name="Li T."/>
            <person name="Zhao F."/>
            <person name="Overmann J."/>
            <person name="Bryant D.A."/>
            <person name="Richardson P."/>
        </authorList>
    </citation>
    <scope>NUCLEOTIDE SEQUENCE [LARGE SCALE GENOMIC DNA]</scope>
    <source>
        <strain evidence="3">ATCC 35110 / GB-78</strain>
    </source>
</reference>
<keyword evidence="3" id="KW-1185">Reference proteome</keyword>
<dbReference type="InterPro" id="IPR019634">
    <property type="entry name" value="Uncharacterised_Ycf49"/>
</dbReference>
<organism evidence="2 3">
    <name type="scientific">Chloroherpeton thalassium (strain ATCC 35110 / GB-78)</name>
    <dbReference type="NCBI Taxonomy" id="517418"/>
    <lineage>
        <taxon>Bacteria</taxon>
        <taxon>Pseudomonadati</taxon>
        <taxon>Chlorobiota</taxon>
        <taxon>Chlorobiia</taxon>
        <taxon>Chlorobiales</taxon>
        <taxon>Chloroherpetonaceae</taxon>
        <taxon>Chloroherpeton</taxon>
    </lineage>
</organism>
<dbReference type="RefSeq" id="WP_012499160.1">
    <property type="nucleotide sequence ID" value="NC_011026.1"/>
</dbReference>
<dbReference type="STRING" id="517418.Ctha_0606"/>
<dbReference type="PANTHER" id="PTHR35473">
    <property type="entry name" value="1-ACYL-SN-GLYCEROL-3-PHOSPHATE ACYLTRANSFERASE"/>
    <property type="match status" value="1"/>
</dbReference>
<feature type="transmembrane region" description="Helical" evidence="1">
    <location>
        <begin position="40"/>
        <end position="58"/>
    </location>
</feature>
<feature type="transmembrane region" description="Helical" evidence="1">
    <location>
        <begin position="190"/>
        <end position="210"/>
    </location>
</feature>
<dbReference type="KEGG" id="cts:Ctha_0606"/>
<evidence type="ECO:0000313" key="2">
    <source>
        <dbReference type="EMBL" id="ACF13076.1"/>
    </source>
</evidence>
<accession>B3QVL9</accession>
<evidence type="ECO:0000256" key="1">
    <source>
        <dbReference type="SAM" id="Phobius"/>
    </source>
</evidence>
<gene>
    <name evidence="2" type="ordered locus">Ctha_0606</name>
</gene>
<dbReference type="eggNOG" id="ENOG503039R">
    <property type="taxonomic scope" value="Bacteria"/>
</dbReference>
<dbReference type="EMBL" id="CP001100">
    <property type="protein sequence ID" value="ACF13076.1"/>
    <property type="molecule type" value="Genomic_DNA"/>
</dbReference>
<feature type="transmembrane region" description="Helical" evidence="1">
    <location>
        <begin position="156"/>
        <end position="178"/>
    </location>
</feature>
<feature type="transmembrane region" description="Helical" evidence="1">
    <location>
        <begin position="124"/>
        <end position="144"/>
    </location>
</feature>
<keyword evidence="1" id="KW-0472">Membrane</keyword>
<dbReference type="InterPro" id="IPR021995">
    <property type="entry name" value="DUF3593"/>
</dbReference>
<dbReference type="Proteomes" id="UP000001208">
    <property type="component" value="Chromosome"/>
</dbReference>
<name>B3QVL9_CHLT3</name>
<keyword evidence="1" id="KW-0812">Transmembrane</keyword>
<evidence type="ECO:0000313" key="3">
    <source>
        <dbReference type="Proteomes" id="UP000001208"/>
    </source>
</evidence>
<dbReference type="AlphaFoldDB" id="B3QVL9"/>
<proteinExistence type="predicted"/>